<evidence type="ECO:0000313" key="2">
    <source>
        <dbReference type="Proteomes" id="UP000001942"/>
    </source>
</evidence>
<dbReference type="HOGENOM" id="CLU_3313437_0_0_5"/>
<reference evidence="1 2" key="1">
    <citation type="journal article" date="2006" name="PLoS Genet.">
        <title>Comparative genomics of emerging human ehrlichiosis agents.</title>
        <authorList>
            <person name="Dunning Hotopp J.C."/>
            <person name="Lin M."/>
            <person name="Madupu R."/>
            <person name="Crabtree J."/>
            <person name="Angiuoli S.V."/>
            <person name="Eisen J.A."/>
            <person name="Seshadri R."/>
            <person name="Ren Q."/>
            <person name="Wu M."/>
            <person name="Utterback T.R."/>
            <person name="Smith S."/>
            <person name="Lewis M."/>
            <person name="Khouri H."/>
            <person name="Zhang C."/>
            <person name="Niu H."/>
            <person name="Lin Q."/>
            <person name="Ohashi N."/>
            <person name="Zhi N."/>
            <person name="Nelson W."/>
            <person name="Brinkac L.M."/>
            <person name="Dodson R.J."/>
            <person name="Rosovitz M.J."/>
            <person name="Sundaram J."/>
            <person name="Daugherty S.C."/>
            <person name="Davidsen T."/>
            <person name="Durkin A.S."/>
            <person name="Gwinn M."/>
            <person name="Haft D.H."/>
            <person name="Selengut J.D."/>
            <person name="Sullivan S.A."/>
            <person name="Zafar N."/>
            <person name="Zhou L."/>
            <person name="Benahmed F."/>
            <person name="Forberger H."/>
            <person name="Halpin R."/>
            <person name="Mulligan S."/>
            <person name="Robinson J."/>
            <person name="White O."/>
            <person name="Rikihisa Y."/>
            <person name="Tettelin H."/>
        </authorList>
    </citation>
    <scope>NUCLEOTIDE SEQUENCE [LARGE SCALE GENOMIC DNA]</scope>
    <source>
        <strain evidence="2">ATCC VR-367 / Miyayama</strain>
    </source>
</reference>
<sequence>MMFKLKFPEYNCEVASVQTSKRSSIKLSHNAGAYLVYQY</sequence>
<organism evidence="1 2">
    <name type="scientific">Ehrlichia sennetsu (strain ATCC VR-367 / Miyayama)</name>
    <name type="common">Neorickettsia sennetsu</name>
    <dbReference type="NCBI Taxonomy" id="222891"/>
    <lineage>
        <taxon>Bacteria</taxon>
        <taxon>Pseudomonadati</taxon>
        <taxon>Pseudomonadota</taxon>
        <taxon>Alphaproteobacteria</taxon>
        <taxon>Rickettsiales</taxon>
        <taxon>Anaplasmataceae</taxon>
        <taxon>Ehrlichia</taxon>
    </lineage>
</organism>
<gene>
    <name evidence="1" type="ordered locus">NSE_0951</name>
</gene>
<proteinExistence type="predicted"/>
<dbReference type="EMBL" id="CP000237">
    <property type="protein sequence ID" value="ABD46016.1"/>
    <property type="molecule type" value="Genomic_DNA"/>
</dbReference>
<keyword evidence="2" id="KW-1185">Reference proteome</keyword>
<protein>
    <submittedName>
        <fullName evidence="1">Uncharacterized protein</fullName>
    </submittedName>
</protein>
<evidence type="ECO:0000313" key="1">
    <source>
        <dbReference type="EMBL" id="ABD46016.1"/>
    </source>
</evidence>
<name>Q2GCI1_EHRS3</name>
<dbReference type="AlphaFoldDB" id="Q2GCI1"/>
<dbReference type="Proteomes" id="UP000001942">
    <property type="component" value="Chromosome"/>
</dbReference>
<dbReference type="STRING" id="222891.NSE_0951"/>
<dbReference type="KEGG" id="nse:NSE_0951"/>
<accession>Q2GCI1</accession>